<reference evidence="1 2" key="1">
    <citation type="submission" date="2022-06" db="EMBL/GenBank/DDBJ databases">
        <title>Isolation of gut microbiota from human fecal samples.</title>
        <authorList>
            <person name="Pamer E.G."/>
            <person name="Barat B."/>
            <person name="Waligurski E."/>
            <person name="Medina S."/>
            <person name="Paddock L."/>
            <person name="Mostad J."/>
        </authorList>
    </citation>
    <scope>NUCLEOTIDE SEQUENCE [LARGE SCALE GENOMIC DNA]</scope>
    <source>
        <strain evidence="1 2">SL.3.17</strain>
    </source>
</reference>
<organism evidence="1 2">
    <name type="scientific">Anaerovorax odorimutans</name>
    <dbReference type="NCBI Taxonomy" id="109327"/>
    <lineage>
        <taxon>Bacteria</taxon>
        <taxon>Bacillati</taxon>
        <taxon>Bacillota</taxon>
        <taxon>Clostridia</taxon>
        <taxon>Peptostreptococcales</taxon>
        <taxon>Anaerovoracaceae</taxon>
        <taxon>Anaerovorax</taxon>
    </lineage>
</organism>
<comment type="caution">
    <text evidence="1">The sequence shown here is derived from an EMBL/GenBank/DDBJ whole genome shotgun (WGS) entry which is preliminary data.</text>
</comment>
<proteinExistence type="predicted"/>
<dbReference type="EMBL" id="JANFXK010000016">
    <property type="protein sequence ID" value="MCQ4637786.1"/>
    <property type="molecule type" value="Genomic_DNA"/>
</dbReference>
<evidence type="ECO:0000313" key="1">
    <source>
        <dbReference type="EMBL" id="MCQ4637786.1"/>
    </source>
</evidence>
<name>A0ABT1RRK1_9FIRM</name>
<accession>A0ABT1RRK1</accession>
<gene>
    <name evidence="1" type="ORF">NE619_13710</name>
</gene>
<protein>
    <submittedName>
        <fullName evidence="1">Uncharacterized protein</fullName>
    </submittedName>
</protein>
<sequence>MERKIDTTAPIIPWEGLGGIKLYSHIRQWMDYVEDEENLASVEFGTLLRYETKDKICLHFDLCNGKLYKISALKKYRGRLFRKIHTGQRIGTVLRLEPSFIYDEEKKLYKSDKGVLLEADPLTKKVVRISIYVKEMDSDEFKDGTW</sequence>
<keyword evidence="2" id="KW-1185">Reference proteome</keyword>
<dbReference type="RefSeq" id="WP_256132968.1">
    <property type="nucleotide sequence ID" value="NZ_JANFXK010000016.1"/>
</dbReference>
<dbReference type="Proteomes" id="UP001524502">
    <property type="component" value="Unassembled WGS sequence"/>
</dbReference>
<evidence type="ECO:0000313" key="2">
    <source>
        <dbReference type="Proteomes" id="UP001524502"/>
    </source>
</evidence>